<dbReference type="InParanoid" id="B4JFT3"/>
<dbReference type="OrthoDB" id="7863529at2759"/>
<dbReference type="AlphaFoldDB" id="B4JFT3"/>
<keyword evidence="2" id="KW-0732">Signal</keyword>
<accession>B4JFT3</accession>
<name>B4JFT3_DROGR</name>
<sequence length="238" mass="24951">MCKIVILIVAALALASAQDATSTTVPSTTGGSTVSPSTTTAPAPQTCSSETVSSINWSNNALFDTWVQLTRTPIGNSEACMVITANLESDQNTLNISAIHSSSSTSLYQNVQERAIVKLVNGGTSGYSVTFITDNTEQTPVFIKLLQLVENNNFIVGCGYTNASDASTSYGFILGRSGHYNSTATATVNNNAAALYSNFQNNAYGSIEQDGCYQNSATKSVPLITGVLALALLLIKAH</sequence>
<protein>
    <submittedName>
        <fullName evidence="3">GH18210</fullName>
    </submittedName>
</protein>
<dbReference type="FunCoup" id="B4JFT3">
    <property type="interactions" value="4"/>
</dbReference>
<dbReference type="HOGENOM" id="CLU_1316633_0_0_1"/>
<dbReference type="Proteomes" id="UP000001070">
    <property type="component" value="Unassembled WGS sequence"/>
</dbReference>
<dbReference type="eggNOG" id="ENOG502T8YC">
    <property type="taxonomic scope" value="Eukaryota"/>
</dbReference>
<dbReference type="InterPro" id="IPR012674">
    <property type="entry name" value="Calycin"/>
</dbReference>
<feature type="chain" id="PRO_5002812144" evidence="2">
    <location>
        <begin position="18"/>
        <end position="238"/>
    </location>
</feature>
<evidence type="ECO:0000256" key="2">
    <source>
        <dbReference type="SAM" id="SignalP"/>
    </source>
</evidence>
<reference evidence="3 4" key="1">
    <citation type="journal article" date="2007" name="Nature">
        <title>Evolution of genes and genomes on the Drosophila phylogeny.</title>
        <authorList>
            <consortium name="Drosophila 12 Genomes Consortium"/>
            <person name="Clark A.G."/>
            <person name="Eisen M.B."/>
            <person name="Smith D.R."/>
            <person name="Bergman C.M."/>
            <person name="Oliver B."/>
            <person name="Markow T.A."/>
            <person name="Kaufman T.C."/>
            <person name="Kellis M."/>
            <person name="Gelbart W."/>
            <person name="Iyer V.N."/>
            <person name="Pollard D.A."/>
            <person name="Sackton T.B."/>
            <person name="Larracuente A.M."/>
            <person name="Singh N.D."/>
            <person name="Abad J.P."/>
            <person name="Abt D.N."/>
            <person name="Adryan B."/>
            <person name="Aguade M."/>
            <person name="Akashi H."/>
            <person name="Anderson W.W."/>
            <person name="Aquadro C.F."/>
            <person name="Ardell D.H."/>
            <person name="Arguello R."/>
            <person name="Artieri C.G."/>
            <person name="Barbash D.A."/>
            <person name="Barker D."/>
            <person name="Barsanti P."/>
            <person name="Batterham P."/>
            <person name="Batzoglou S."/>
            <person name="Begun D."/>
            <person name="Bhutkar A."/>
            <person name="Blanco E."/>
            <person name="Bosak S.A."/>
            <person name="Bradley R.K."/>
            <person name="Brand A.D."/>
            <person name="Brent M.R."/>
            <person name="Brooks A.N."/>
            <person name="Brown R.H."/>
            <person name="Butlin R.K."/>
            <person name="Caggese C."/>
            <person name="Calvi B.R."/>
            <person name="Bernardo de Carvalho A."/>
            <person name="Caspi A."/>
            <person name="Castrezana S."/>
            <person name="Celniker S.E."/>
            <person name="Chang J.L."/>
            <person name="Chapple C."/>
            <person name="Chatterji S."/>
            <person name="Chinwalla A."/>
            <person name="Civetta A."/>
            <person name="Clifton S.W."/>
            <person name="Comeron J.M."/>
            <person name="Costello J.C."/>
            <person name="Coyne J.A."/>
            <person name="Daub J."/>
            <person name="David R.G."/>
            <person name="Delcher A.L."/>
            <person name="Delehaunty K."/>
            <person name="Do C.B."/>
            <person name="Ebling H."/>
            <person name="Edwards K."/>
            <person name="Eickbush T."/>
            <person name="Evans J.D."/>
            <person name="Filipski A."/>
            <person name="Findeiss S."/>
            <person name="Freyhult E."/>
            <person name="Fulton L."/>
            <person name="Fulton R."/>
            <person name="Garcia A.C."/>
            <person name="Gardiner A."/>
            <person name="Garfield D.A."/>
            <person name="Garvin B.E."/>
            <person name="Gibson G."/>
            <person name="Gilbert D."/>
            <person name="Gnerre S."/>
            <person name="Godfrey J."/>
            <person name="Good R."/>
            <person name="Gotea V."/>
            <person name="Gravely B."/>
            <person name="Greenberg A.J."/>
            <person name="Griffiths-Jones S."/>
            <person name="Gross S."/>
            <person name="Guigo R."/>
            <person name="Gustafson E.A."/>
            <person name="Haerty W."/>
            <person name="Hahn M.W."/>
            <person name="Halligan D.L."/>
            <person name="Halpern A.L."/>
            <person name="Halter G.M."/>
            <person name="Han M.V."/>
            <person name="Heger A."/>
            <person name="Hillier L."/>
            <person name="Hinrichs A.S."/>
            <person name="Holmes I."/>
            <person name="Hoskins R.A."/>
            <person name="Hubisz M.J."/>
            <person name="Hultmark D."/>
            <person name="Huntley M.A."/>
            <person name="Jaffe D.B."/>
            <person name="Jagadeeshan S."/>
            <person name="Jeck W.R."/>
            <person name="Johnson J."/>
            <person name="Jones C.D."/>
            <person name="Jordan W.C."/>
            <person name="Karpen G.H."/>
            <person name="Kataoka E."/>
            <person name="Keightley P.D."/>
            <person name="Kheradpour P."/>
            <person name="Kirkness E.F."/>
            <person name="Koerich L.B."/>
            <person name="Kristiansen K."/>
            <person name="Kudrna D."/>
            <person name="Kulathinal R.J."/>
            <person name="Kumar S."/>
            <person name="Kwok R."/>
            <person name="Lander E."/>
            <person name="Langley C.H."/>
            <person name="Lapoint R."/>
            <person name="Lazzaro B.P."/>
            <person name="Lee S.J."/>
            <person name="Levesque L."/>
            <person name="Li R."/>
            <person name="Lin C.F."/>
            <person name="Lin M.F."/>
            <person name="Lindblad-Toh K."/>
            <person name="Llopart A."/>
            <person name="Long M."/>
            <person name="Low L."/>
            <person name="Lozovsky E."/>
            <person name="Lu J."/>
            <person name="Luo M."/>
            <person name="Machado C.A."/>
            <person name="Makalowski W."/>
            <person name="Marzo M."/>
            <person name="Matsuda M."/>
            <person name="Matzkin L."/>
            <person name="McAllister B."/>
            <person name="McBride C.S."/>
            <person name="McKernan B."/>
            <person name="McKernan K."/>
            <person name="Mendez-Lago M."/>
            <person name="Minx P."/>
            <person name="Mollenhauer M.U."/>
            <person name="Montooth K."/>
            <person name="Mount S.M."/>
            <person name="Mu X."/>
            <person name="Myers E."/>
            <person name="Negre B."/>
            <person name="Newfeld S."/>
            <person name="Nielsen R."/>
            <person name="Noor M.A."/>
            <person name="O'Grady P."/>
            <person name="Pachter L."/>
            <person name="Papaceit M."/>
            <person name="Parisi M.J."/>
            <person name="Parisi M."/>
            <person name="Parts L."/>
            <person name="Pedersen J.S."/>
            <person name="Pesole G."/>
            <person name="Phillippy A.M."/>
            <person name="Ponting C.P."/>
            <person name="Pop M."/>
            <person name="Porcelli D."/>
            <person name="Powell J.R."/>
            <person name="Prohaska S."/>
            <person name="Pruitt K."/>
            <person name="Puig M."/>
            <person name="Quesneville H."/>
            <person name="Ram K.R."/>
            <person name="Rand D."/>
            <person name="Rasmussen M.D."/>
            <person name="Reed L.K."/>
            <person name="Reenan R."/>
            <person name="Reily A."/>
            <person name="Remington K.A."/>
            <person name="Rieger T.T."/>
            <person name="Ritchie M.G."/>
            <person name="Robin C."/>
            <person name="Rogers Y.H."/>
            <person name="Rohde C."/>
            <person name="Rozas J."/>
            <person name="Rubenfield M.J."/>
            <person name="Ruiz A."/>
            <person name="Russo S."/>
            <person name="Salzberg S.L."/>
            <person name="Sanchez-Gracia A."/>
            <person name="Saranga D.J."/>
            <person name="Sato H."/>
            <person name="Schaeffer S.W."/>
            <person name="Schatz M.C."/>
            <person name="Schlenke T."/>
            <person name="Schwartz R."/>
            <person name="Segarra C."/>
            <person name="Singh R.S."/>
            <person name="Sirot L."/>
            <person name="Sirota M."/>
            <person name="Sisneros N.B."/>
            <person name="Smith C.D."/>
            <person name="Smith T.F."/>
            <person name="Spieth J."/>
            <person name="Stage D.E."/>
            <person name="Stark A."/>
            <person name="Stephan W."/>
            <person name="Strausberg R.L."/>
            <person name="Strempel S."/>
            <person name="Sturgill D."/>
            <person name="Sutton G."/>
            <person name="Sutton G.G."/>
            <person name="Tao W."/>
            <person name="Teichmann S."/>
            <person name="Tobari Y.N."/>
            <person name="Tomimura Y."/>
            <person name="Tsolas J.M."/>
            <person name="Valente V.L."/>
            <person name="Venter E."/>
            <person name="Venter J.C."/>
            <person name="Vicario S."/>
            <person name="Vieira F.G."/>
            <person name="Vilella A.J."/>
            <person name="Villasante A."/>
            <person name="Walenz B."/>
            <person name="Wang J."/>
            <person name="Wasserman M."/>
            <person name="Watts T."/>
            <person name="Wilson D."/>
            <person name="Wilson R.K."/>
            <person name="Wing R.A."/>
            <person name="Wolfner M.F."/>
            <person name="Wong A."/>
            <person name="Wong G.K."/>
            <person name="Wu C.I."/>
            <person name="Wu G."/>
            <person name="Yamamoto D."/>
            <person name="Yang H.P."/>
            <person name="Yang S.P."/>
            <person name="Yorke J.A."/>
            <person name="Yoshida K."/>
            <person name="Zdobnov E."/>
            <person name="Zhang P."/>
            <person name="Zhang Y."/>
            <person name="Zimin A.V."/>
            <person name="Baldwin J."/>
            <person name="Abdouelleil A."/>
            <person name="Abdulkadir J."/>
            <person name="Abebe A."/>
            <person name="Abera B."/>
            <person name="Abreu J."/>
            <person name="Acer S.C."/>
            <person name="Aftuck L."/>
            <person name="Alexander A."/>
            <person name="An P."/>
            <person name="Anderson E."/>
            <person name="Anderson S."/>
            <person name="Arachi H."/>
            <person name="Azer M."/>
            <person name="Bachantsang P."/>
            <person name="Barry A."/>
            <person name="Bayul T."/>
            <person name="Berlin A."/>
            <person name="Bessette D."/>
            <person name="Bloom T."/>
            <person name="Blye J."/>
            <person name="Boguslavskiy L."/>
            <person name="Bonnet C."/>
            <person name="Boukhgalter B."/>
            <person name="Bourzgui I."/>
            <person name="Brown A."/>
            <person name="Cahill P."/>
            <person name="Channer S."/>
            <person name="Cheshatsang Y."/>
            <person name="Chuda L."/>
            <person name="Citroen M."/>
            <person name="Collymore A."/>
            <person name="Cooke P."/>
            <person name="Costello M."/>
            <person name="D'Aco K."/>
            <person name="Daza R."/>
            <person name="De Haan G."/>
            <person name="DeGray S."/>
            <person name="DeMaso C."/>
            <person name="Dhargay N."/>
            <person name="Dooley K."/>
            <person name="Dooley E."/>
            <person name="Doricent M."/>
            <person name="Dorje P."/>
            <person name="Dorjee K."/>
            <person name="Dupes A."/>
            <person name="Elong R."/>
            <person name="Falk J."/>
            <person name="Farina A."/>
            <person name="Faro S."/>
            <person name="Ferguson D."/>
            <person name="Fisher S."/>
            <person name="Foley C.D."/>
            <person name="Franke A."/>
            <person name="Friedrich D."/>
            <person name="Gadbois L."/>
            <person name="Gearin G."/>
            <person name="Gearin C.R."/>
            <person name="Giannoukos G."/>
            <person name="Goode T."/>
            <person name="Graham J."/>
            <person name="Grandbois E."/>
            <person name="Grewal S."/>
            <person name="Gyaltsen K."/>
            <person name="Hafez N."/>
            <person name="Hagos B."/>
            <person name="Hall J."/>
            <person name="Henson C."/>
            <person name="Hollinger A."/>
            <person name="Honan T."/>
            <person name="Huard M.D."/>
            <person name="Hughes L."/>
            <person name="Hurhula B."/>
            <person name="Husby M.E."/>
            <person name="Kamat A."/>
            <person name="Kanga B."/>
            <person name="Kashin S."/>
            <person name="Khazanovich D."/>
            <person name="Kisner P."/>
            <person name="Lance K."/>
            <person name="Lara M."/>
            <person name="Lee W."/>
            <person name="Lennon N."/>
            <person name="Letendre F."/>
            <person name="LeVine R."/>
            <person name="Lipovsky A."/>
            <person name="Liu X."/>
            <person name="Liu J."/>
            <person name="Liu S."/>
            <person name="Lokyitsang T."/>
            <person name="Lokyitsang Y."/>
            <person name="Lubonja R."/>
            <person name="Lui A."/>
            <person name="MacDonald P."/>
            <person name="Magnisalis V."/>
            <person name="Maru K."/>
            <person name="Matthews C."/>
            <person name="McCusker W."/>
            <person name="McDonough S."/>
            <person name="Mehta T."/>
            <person name="Meldrim J."/>
            <person name="Meneus L."/>
            <person name="Mihai O."/>
            <person name="Mihalev A."/>
            <person name="Mihova T."/>
            <person name="Mittelman R."/>
            <person name="Mlenga V."/>
            <person name="Montmayeur A."/>
            <person name="Mulrain L."/>
            <person name="Navidi A."/>
            <person name="Naylor J."/>
            <person name="Negash T."/>
            <person name="Nguyen T."/>
            <person name="Nguyen N."/>
            <person name="Nicol R."/>
            <person name="Norbu C."/>
            <person name="Norbu N."/>
            <person name="Novod N."/>
            <person name="O'Neill B."/>
            <person name="Osman S."/>
            <person name="Markiewicz E."/>
            <person name="Oyono O.L."/>
            <person name="Patti C."/>
            <person name="Phunkhang P."/>
            <person name="Pierre F."/>
            <person name="Priest M."/>
            <person name="Raghuraman S."/>
            <person name="Rege F."/>
            <person name="Reyes R."/>
            <person name="Rise C."/>
            <person name="Rogov P."/>
            <person name="Ross K."/>
            <person name="Ryan E."/>
            <person name="Settipalli S."/>
            <person name="Shea T."/>
            <person name="Sherpa N."/>
            <person name="Shi L."/>
            <person name="Shih D."/>
            <person name="Sparrow T."/>
            <person name="Spaulding J."/>
            <person name="Stalker J."/>
            <person name="Stange-Thomann N."/>
            <person name="Stavropoulos S."/>
            <person name="Stone C."/>
            <person name="Strader C."/>
            <person name="Tesfaye S."/>
            <person name="Thomson T."/>
            <person name="Thoulutsang Y."/>
            <person name="Thoulutsang D."/>
            <person name="Topham K."/>
            <person name="Topping I."/>
            <person name="Tsamla T."/>
            <person name="Vassiliev H."/>
            <person name="Vo A."/>
            <person name="Wangchuk T."/>
            <person name="Wangdi T."/>
            <person name="Weiand M."/>
            <person name="Wilkinson J."/>
            <person name="Wilson A."/>
            <person name="Yadav S."/>
            <person name="Young G."/>
            <person name="Yu Q."/>
            <person name="Zembek L."/>
            <person name="Zhong D."/>
            <person name="Zimmer A."/>
            <person name="Zwirko Z."/>
            <person name="Jaffe D.B."/>
            <person name="Alvarez P."/>
            <person name="Brockman W."/>
            <person name="Butler J."/>
            <person name="Chin C."/>
            <person name="Gnerre S."/>
            <person name="Grabherr M."/>
            <person name="Kleber M."/>
            <person name="Mauceli E."/>
            <person name="MacCallum I."/>
        </authorList>
    </citation>
    <scope>NUCLEOTIDE SEQUENCE [LARGE SCALE GENOMIC DNA]</scope>
    <source>
        <strain evidence="4">Tucson 15287-2541.00</strain>
    </source>
</reference>
<dbReference type="KEGG" id="dgr:6563140"/>
<proteinExistence type="predicted"/>
<evidence type="ECO:0000256" key="1">
    <source>
        <dbReference type="SAM" id="MobiDB-lite"/>
    </source>
</evidence>
<dbReference type="SUPFAM" id="SSF50814">
    <property type="entry name" value="Lipocalins"/>
    <property type="match status" value="1"/>
</dbReference>
<feature type="region of interest" description="Disordered" evidence="1">
    <location>
        <begin position="22"/>
        <end position="46"/>
    </location>
</feature>
<dbReference type="EMBL" id="CH916369">
    <property type="protein sequence ID" value="EDV93564.1"/>
    <property type="molecule type" value="Genomic_DNA"/>
</dbReference>
<evidence type="ECO:0000313" key="3">
    <source>
        <dbReference type="EMBL" id="EDV93564.1"/>
    </source>
</evidence>
<dbReference type="PhylomeDB" id="B4JFT3"/>
<gene>
    <name evidence="3" type="primary">Dgri\GH18210</name>
    <name evidence="3" type="ORF">Dgri_GH18210</name>
</gene>
<feature type="signal peptide" evidence="2">
    <location>
        <begin position="1"/>
        <end position="17"/>
    </location>
</feature>
<dbReference type="OMA" id="MICMAIV"/>
<keyword evidence="4" id="KW-1185">Reference proteome</keyword>
<evidence type="ECO:0000313" key="4">
    <source>
        <dbReference type="Proteomes" id="UP000001070"/>
    </source>
</evidence>
<organism evidence="4">
    <name type="scientific">Drosophila grimshawi</name>
    <name type="common">Hawaiian fruit fly</name>
    <name type="synonym">Idiomyia grimshawi</name>
    <dbReference type="NCBI Taxonomy" id="7222"/>
    <lineage>
        <taxon>Eukaryota</taxon>
        <taxon>Metazoa</taxon>
        <taxon>Ecdysozoa</taxon>
        <taxon>Arthropoda</taxon>
        <taxon>Hexapoda</taxon>
        <taxon>Insecta</taxon>
        <taxon>Pterygota</taxon>
        <taxon>Neoptera</taxon>
        <taxon>Endopterygota</taxon>
        <taxon>Diptera</taxon>
        <taxon>Brachycera</taxon>
        <taxon>Muscomorpha</taxon>
        <taxon>Ephydroidea</taxon>
        <taxon>Drosophilidae</taxon>
        <taxon>Drosophila</taxon>
        <taxon>Hawaiian Drosophila</taxon>
    </lineage>
</organism>